<protein>
    <submittedName>
        <fullName evidence="3">Gag-asp_proteas domain-containing protein</fullName>
    </submittedName>
</protein>
<name>A0A5B6VUJ1_9ROSI</name>
<evidence type="ECO:0000313" key="4">
    <source>
        <dbReference type="Proteomes" id="UP000325315"/>
    </source>
</evidence>
<sequence length="673" mass="77023">MTRRNLRGPLVYDSDIEATARRNRREIRRALNYTKEYQEGRSNPTEGMDENIPQPHDVGEHNAPRAMFDYAKPHLTGAESSIVKPAIMDLETLYDAWERYKDLLRRCSHHGLPLWLQVQTFYNGVNPSTRQLIDSAASGTLNNKTPEAAYEFIEEMSLNNYQWQVTRTKLTKSAGAFNIDTLTMLSTQMDMMNKKLDSLCSSQVHPVIRCDSSGTVANPEYPPYQPGVESEQMNYIEKKPNLEEMLTKLMEATENRLQDTEKTLKDQQTLVEENKNRVGELTKSVREVTKAVEQLAKLMSERQQGRLQLMILLTNKLKLDEERHVELSAVCSAMLQNRLPRKQKDPGSFIIPCLIGSLTVDNALADLGASINVMPYTLFKRLGLGKPKQTRMSIQLADKTVRIPRGIIEDVLVKIDKFVFRVDFVVLDMDEDNSIPLILEILFLATVKTKIVVAIGELILCVSDESISLQALDSARTTIDEGKKVNPVDNQSVQPSPQETPQDYKPESNHGPSTNKEELHKERSLRVEKLEEWKTDFKDETKPHKVQPEEPHEELIGTSNHFKIGDQVLLDKADLRITTSDLKANEEIPLEVHNIFPHETVEVSNPTFDTFKVRHAAWESRRNHDHQLKAALEVFKAARESRHFRHRQHLRSLQSHTYLANHPTIRTLRSIHI</sequence>
<dbReference type="Pfam" id="PF13650">
    <property type="entry name" value="Asp_protease_2"/>
    <property type="match status" value="1"/>
</dbReference>
<accession>A0A5B6VUJ1</accession>
<dbReference type="Gene3D" id="2.40.70.10">
    <property type="entry name" value="Acid Proteases"/>
    <property type="match status" value="1"/>
</dbReference>
<feature type="coiled-coil region" evidence="1">
    <location>
        <begin position="243"/>
        <end position="277"/>
    </location>
</feature>
<feature type="region of interest" description="Disordered" evidence="2">
    <location>
        <begin position="480"/>
        <end position="525"/>
    </location>
</feature>
<keyword evidence="4" id="KW-1185">Reference proteome</keyword>
<dbReference type="PANTHER" id="PTHR33067">
    <property type="entry name" value="RNA-DIRECTED DNA POLYMERASE-RELATED"/>
    <property type="match status" value="1"/>
</dbReference>
<organism evidence="3 4">
    <name type="scientific">Gossypium australe</name>
    <dbReference type="NCBI Taxonomy" id="47621"/>
    <lineage>
        <taxon>Eukaryota</taxon>
        <taxon>Viridiplantae</taxon>
        <taxon>Streptophyta</taxon>
        <taxon>Embryophyta</taxon>
        <taxon>Tracheophyta</taxon>
        <taxon>Spermatophyta</taxon>
        <taxon>Magnoliopsida</taxon>
        <taxon>eudicotyledons</taxon>
        <taxon>Gunneridae</taxon>
        <taxon>Pentapetalae</taxon>
        <taxon>rosids</taxon>
        <taxon>malvids</taxon>
        <taxon>Malvales</taxon>
        <taxon>Malvaceae</taxon>
        <taxon>Malvoideae</taxon>
        <taxon>Gossypium</taxon>
    </lineage>
</organism>
<feature type="compositionally biased region" description="Polar residues" evidence="2">
    <location>
        <begin position="488"/>
        <end position="501"/>
    </location>
</feature>
<dbReference type="InterPro" id="IPR021109">
    <property type="entry name" value="Peptidase_aspartic_dom_sf"/>
</dbReference>
<evidence type="ECO:0000256" key="2">
    <source>
        <dbReference type="SAM" id="MobiDB-lite"/>
    </source>
</evidence>
<proteinExistence type="predicted"/>
<evidence type="ECO:0000256" key="1">
    <source>
        <dbReference type="SAM" id="Coils"/>
    </source>
</evidence>
<gene>
    <name evidence="3" type="ORF">EPI10_023211</name>
</gene>
<reference evidence="3" key="1">
    <citation type="submission" date="2019-08" db="EMBL/GenBank/DDBJ databases">
        <authorList>
            <person name="Liu F."/>
        </authorList>
    </citation>
    <scope>NUCLEOTIDE SEQUENCE [LARGE SCALE GENOMIC DNA]</scope>
    <source>
        <strain evidence="3">PA1801</strain>
        <tissue evidence="3">Leaf</tissue>
    </source>
</reference>
<keyword evidence="1" id="KW-0175">Coiled coil</keyword>
<dbReference type="PANTHER" id="PTHR33067:SF35">
    <property type="entry name" value="ASPARTIC PEPTIDASE DDI1-TYPE DOMAIN-CONTAINING PROTEIN"/>
    <property type="match status" value="1"/>
</dbReference>
<feature type="compositionally biased region" description="Basic and acidic residues" evidence="2">
    <location>
        <begin position="515"/>
        <end position="525"/>
    </location>
</feature>
<comment type="caution">
    <text evidence="3">The sequence shown here is derived from an EMBL/GenBank/DDBJ whole genome shotgun (WGS) entry which is preliminary data.</text>
</comment>
<dbReference type="CDD" id="cd00303">
    <property type="entry name" value="retropepsin_like"/>
    <property type="match status" value="1"/>
</dbReference>
<evidence type="ECO:0000313" key="3">
    <source>
        <dbReference type="EMBL" id="KAA3472763.1"/>
    </source>
</evidence>
<dbReference type="AlphaFoldDB" id="A0A5B6VUJ1"/>
<dbReference type="Proteomes" id="UP000325315">
    <property type="component" value="Unassembled WGS sequence"/>
</dbReference>
<dbReference type="EMBL" id="SMMG02000005">
    <property type="protein sequence ID" value="KAA3472763.1"/>
    <property type="molecule type" value="Genomic_DNA"/>
</dbReference>
<dbReference type="OrthoDB" id="1417698at2759"/>